<accession>A0ABT2QPX2</accession>
<evidence type="ECO:0000313" key="1">
    <source>
        <dbReference type="EMBL" id="MCU5746018.1"/>
    </source>
</evidence>
<proteinExistence type="predicted"/>
<reference evidence="1 2" key="1">
    <citation type="journal article" date="2023" name="Int. J. Syst. Evol. Microbiol.">
        <title>Streptococcus sciuri sp. nov., Staphylococcus marylandisciuri sp. nov. and Staphylococcus americanisciuri sp. nov., isolated from faeces of eastern grey squirrel (Sciurus carolinensis).</title>
        <authorList>
            <person name="Volokhov D.V."/>
            <person name="Zagorodnyaya T.A."/>
            <person name="Furtak V.A."/>
            <person name="Nattanmai G."/>
            <person name="Randall L."/>
            <person name="Jose S."/>
            <person name="Gao Y."/>
            <person name="Eisenberg T."/>
            <person name="Delmonte P."/>
            <person name="Blom J."/>
            <person name="Mitchell K.K."/>
        </authorList>
    </citation>
    <scope>NUCLEOTIDE SEQUENCE [LARGE SCALE GENOMIC DNA]</scope>
    <source>
        <strain evidence="1 2">SQ8-PEA</strain>
    </source>
</reference>
<protein>
    <submittedName>
        <fullName evidence="1">Competence protein ComK</fullName>
    </submittedName>
</protein>
<sequence>MNESYVIRKDDMAIQPYPTKRGLLDYTKILKFKSPELIAQERTQKIIERSCKFYGSTYAYKKNDATRMTEIVSKPPILLTPLFPTYFFPTHSDRKLENAWVNIHFIQSIKALRDKRCKIIFVDNQSITVNISEHSLRHQYHNAVFYYYKMDRAARVTTYDPEAPIDYSKEQMNIFEALVKYAQFQQKP</sequence>
<evidence type="ECO:0000313" key="2">
    <source>
        <dbReference type="Proteomes" id="UP001209553"/>
    </source>
</evidence>
<dbReference type="InterPro" id="IPR010461">
    <property type="entry name" value="ComK"/>
</dbReference>
<dbReference type="Pfam" id="PF06338">
    <property type="entry name" value="ComK"/>
    <property type="match status" value="1"/>
</dbReference>
<comment type="caution">
    <text evidence="1">The sequence shown here is derived from an EMBL/GenBank/DDBJ whole genome shotgun (WGS) entry which is preliminary data.</text>
</comment>
<organism evidence="1 2">
    <name type="scientific">Staphylococcus marylandisciuri</name>
    <dbReference type="NCBI Taxonomy" id="2981529"/>
    <lineage>
        <taxon>Bacteria</taxon>
        <taxon>Bacillati</taxon>
        <taxon>Bacillota</taxon>
        <taxon>Bacilli</taxon>
        <taxon>Bacillales</taxon>
        <taxon>Staphylococcaceae</taxon>
        <taxon>Staphylococcus</taxon>
    </lineage>
</organism>
<dbReference type="EMBL" id="JAOPKZ010000006">
    <property type="protein sequence ID" value="MCU5746018.1"/>
    <property type="molecule type" value="Genomic_DNA"/>
</dbReference>
<dbReference type="Proteomes" id="UP001209553">
    <property type="component" value="Unassembled WGS sequence"/>
</dbReference>
<name>A0ABT2QPX2_9STAP</name>
<gene>
    <name evidence="1" type="ORF">N9R04_04685</name>
</gene>
<keyword evidence="2" id="KW-1185">Reference proteome</keyword>
<dbReference type="RefSeq" id="WP_262855443.1">
    <property type="nucleotide sequence ID" value="NZ_JAOPKZ010000006.1"/>
</dbReference>